<dbReference type="RefSeq" id="WP_087106369.1">
    <property type="nucleotide sequence ID" value="NZ_CBCSCN010000004.1"/>
</dbReference>
<dbReference type="PANTHER" id="PTHR30537">
    <property type="entry name" value="HTH-TYPE TRANSCRIPTIONAL REGULATOR"/>
    <property type="match status" value="1"/>
</dbReference>
<keyword evidence="7" id="KW-1185">Reference proteome</keyword>
<evidence type="ECO:0000256" key="2">
    <source>
        <dbReference type="ARBA" id="ARBA00023015"/>
    </source>
</evidence>
<accession>A0A1X7AF20</accession>
<dbReference type="GO" id="GO:0003700">
    <property type="term" value="F:DNA-binding transcription factor activity"/>
    <property type="evidence" value="ECO:0007669"/>
    <property type="project" value="InterPro"/>
</dbReference>
<dbReference type="Pfam" id="PF03466">
    <property type="entry name" value="LysR_substrate"/>
    <property type="match status" value="1"/>
</dbReference>
<dbReference type="OrthoDB" id="9815676at2"/>
<dbReference type="SUPFAM" id="SSF53850">
    <property type="entry name" value="Periplasmic binding protein-like II"/>
    <property type="match status" value="1"/>
</dbReference>
<dbReference type="EMBL" id="FWPT01000001">
    <property type="protein sequence ID" value="SMA34448.1"/>
    <property type="molecule type" value="Genomic_DNA"/>
</dbReference>
<dbReference type="InterPro" id="IPR036388">
    <property type="entry name" value="WH-like_DNA-bd_sf"/>
</dbReference>
<dbReference type="PRINTS" id="PR00039">
    <property type="entry name" value="HTHLYSR"/>
</dbReference>
<dbReference type="InterPro" id="IPR058163">
    <property type="entry name" value="LysR-type_TF_proteobact-type"/>
</dbReference>
<gene>
    <name evidence="6" type="primary">dmlR_1</name>
    <name evidence="6" type="ORF">EHSB41UT_00394</name>
</gene>
<evidence type="ECO:0000259" key="5">
    <source>
        <dbReference type="PROSITE" id="PS50931"/>
    </source>
</evidence>
<dbReference type="InterPro" id="IPR000847">
    <property type="entry name" value="LysR_HTH_N"/>
</dbReference>
<evidence type="ECO:0000256" key="1">
    <source>
        <dbReference type="ARBA" id="ARBA00009437"/>
    </source>
</evidence>
<dbReference type="Proteomes" id="UP000196573">
    <property type="component" value="Unassembled WGS sequence"/>
</dbReference>
<keyword evidence="4" id="KW-0804">Transcription</keyword>
<reference evidence="6 7" key="1">
    <citation type="submission" date="2017-03" db="EMBL/GenBank/DDBJ databases">
        <authorList>
            <person name="Afonso C.L."/>
            <person name="Miller P.J."/>
            <person name="Scott M.A."/>
            <person name="Spackman E."/>
            <person name="Goraichik I."/>
            <person name="Dimitrov K.M."/>
            <person name="Suarez D.L."/>
            <person name="Swayne D.E."/>
        </authorList>
    </citation>
    <scope>NUCLEOTIDE SEQUENCE [LARGE SCALE GENOMIC DNA]</scope>
    <source>
        <strain evidence="6">SB41UT1</strain>
    </source>
</reference>
<dbReference type="GO" id="GO:0003677">
    <property type="term" value="F:DNA binding"/>
    <property type="evidence" value="ECO:0007669"/>
    <property type="project" value="UniProtKB-KW"/>
</dbReference>
<dbReference type="FunFam" id="1.10.10.10:FF:000001">
    <property type="entry name" value="LysR family transcriptional regulator"/>
    <property type="match status" value="1"/>
</dbReference>
<dbReference type="PANTHER" id="PTHR30537:SF5">
    <property type="entry name" value="HTH-TYPE TRANSCRIPTIONAL ACTIVATOR TTDR-RELATED"/>
    <property type="match status" value="1"/>
</dbReference>
<proteinExistence type="inferred from homology"/>
<dbReference type="Gene3D" id="1.10.10.10">
    <property type="entry name" value="Winged helix-like DNA-binding domain superfamily/Winged helix DNA-binding domain"/>
    <property type="match status" value="1"/>
</dbReference>
<dbReference type="InterPro" id="IPR036390">
    <property type="entry name" value="WH_DNA-bd_sf"/>
</dbReference>
<dbReference type="AlphaFoldDB" id="A0A1X7AF20"/>
<sequence length="304" mass="33928">MKSATFNQLMIFQAIVQQGTIRGAARKLELTPPTVSQTLKQLEQHLGLPLFHRTTRRIELTEAGQQLYQQITGAVATLDFALESVRGLSERPSGKVSITLPRFAYQFFLKPVFAEFCQRYPDVQLEISVSDEAVNILNKGIDVGIRFGDRVEPGMVARQLTAPMREALFASPDYLTRYGIPDNPEELQQHRLVQYRFMASNQLAPLSLHNDGQTTLVQMPLAMIVNDTDAMLDAAAAGLGIGRMVTPMVEQGFSDGTLVPVLESFWMPMSGLYLYFVQNSQKAARVRVLIDYLVEKGRLHHGAS</sequence>
<evidence type="ECO:0000313" key="7">
    <source>
        <dbReference type="Proteomes" id="UP000196573"/>
    </source>
</evidence>
<evidence type="ECO:0000256" key="3">
    <source>
        <dbReference type="ARBA" id="ARBA00023125"/>
    </source>
</evidence>
<protein>
    <submittedName>
        <fullName evidence="6">HTH-type transcriptional regulator DmlR</fullName>
    </submittedName>
</protein>
<dbReference type="Gene3D" id="3.40.190.290">
    <property type="match status" value="1"/>
</dbReference>
<keyword evidence="2" id="KW-0805">Transcription regulation</keyword>
<dbReference type="PROSITE" id="PS50931">
    <property type="entry name" value="HTH_LYSR"/>
    <property type="match status" value="1"/>
</dbReference>
<comment type="similarity">
    <text evidence="1">Belongs to the LysR transcriptional regulatory family.</text>
</comment>
<dbReference type="Pfam" id="PF00126">
    <property type="entry name" value="HTH_1"/>
    <property type="match status" value="1"/>
</dbReference>
<dbReference type="InterPro" id="IPR005119">
    <property type="entry name" value="LysR_subst-bd"/>
</dbReference>
<name>A0A1X7AF20_9GAMM</name>
<organism evidence="6 7">
    <name type="scientific">Parendozoicomonas haliclonae</name>
    <dbReference type="NCBI Taxonomy" id="1960125"/>
    <lineage>
        <taxon>Bacteria</taxon>
        <taxon>Pseudomonadati</taxon>
        <taxon>Pseudomonadota</taxon>
        <taxon>Gammaproteobacteria</taxon>
        <taxon>Oceanospirillales</taxon>
        <taxon>Endozoicomonadaceae</taxon>
        <taxon>Parendozoicomonas</taxon>
    </lineage>
</organism>
<evidence type="ECO:0000313" key="6">
    <source>
        <dbReference type="EMBL" id="SMA34448.1"/>
    </source>
</evidence>
<dbReference type="SUPFAM" id="SSF46785">
    <property type="entry name" value="Winged helix' DNA-binding domain"/>
    <property type="match status" value="1"/>
</dbReference>
<keyword evidence="3" id="KW-0238">DNA-binding</keyword>
<evidence type="ECO:0000256" key="4">
    <source>
        <dbReference type="ARBA" id="ARBA00023163"/>
    </source>
</evidence>
<feature type="domain" description="HTH lysR-type" evidence="5">
    <location>
        <begin position="1"/>
        <end position="61"/>
    </location>
</feature>